<dbReference type="SMART" id="SM00448">
    <property type="entry name" value="REC"/>
    <property type="match status" value="1"/>
</dbReference>
<dbReference type="PROSITE" id="PS50112">
    <property type="entry name" value="PAS"/>
    <property type="match status" value="1"/>
</dbReference>
<dbReference type="PROSITE" id="PS50110">
    <property type="entry name" value="RESPONSE_REGULATORY"/>
    <property type="match status" value="1"/>
</dbReference>
<dbReference type="Pfam" id="PF08447">
    <property type="entry name" value="PAS_3"/>
    <property type="match status" value="1"/>
</dbReference>
<dbReference type="RefSeq" id="WP_109969110.1">
    <property type="nucleotide sequence ID" value="NZ_CP176093.1"/>
</dbReference>
<dbReference type="InterPro" id="IPR013655">
    <property type="entry name" value="PAS_fold_3"/>
</dbReference>
<dbReference type="SMART" id="SM00387">
    <property type="entry name" value="HATPase_c"/>
    <property type="match status" value="1"/>
</dbReference>
<dbReference type="SUPFAM" id="SSF55785">
    <property type="entry name" value="PYP-like sensor domain (PAS domain)"/>
    <property type="match status" value="2"/>
</dbReference>
<evidence type="ECO:0000256" key="6">
    <source>
        <dbReference type="ARBA" id="ARBA00022777"/>
    </source>
</evidence>
<dbReference type="Proteomes" id="UP000245657">
    <property type="component" value="Unassembled WGS sequence"/>
</dbReference>
<dbReference type="Pfam" id="PF00072">
    <property type="entry name" value="Response_reg"/>
    <property type="match status" value="1"/>
</dbReference>
<dbReference type="PANTHER" id="PTHR41523:SF8">
    <property type="entry name" value="ETHYLENE RESPONSE SENSOR PROTEIN"/>
    <property type="match status" value="1"/>
</dbReference>
<dbReference type="Pfam" id="PF07568">
    <property type="entry name" value="HisKA_2"/>
    <property type="match status" value="1"/>
</dbReference>
<proteinExistence type="predicted"/>
<dbReference type="InterPro" id="IPR013656">
    <property type="entry name" value="PAS_4"/>
</dbReference>
<keyword evidence="5" id="KW-0547">Nucleotide-binding</keyword>
<dbReference type="NCBIfam" id="TIGR00229">
    <property type="entry name" value="sensory_box"/>
    <property type="match status" value="1"/>
</dbReference>
<dbReference type="InterPro" id="IPR011495">
    <property type="entry name" value="Sig_transdc_His_kin_sub2_dim/P"/>
</dbReference>
<comment type="catalytic activity">
    <reaction evidence="1">
        <text>ATP + protein L-histidine = ADP + protein N-phospho-L-histidine.</text>
        <dbReference type="EC" id="2.7.13.3"/>
    </reaction>
</comment>
<evidence type="ECO:0000259" key="9">
    <source>
        <dbReference type="PROSITE" id="PS50109"/>
    </source>
</evidence>
<keyword evidence="3 8" id="KW-0597">Phosphoprotein</keyword>
<dbReference type="GO" id="GO:0004673">
    <property type="term" value="F:protein histidine kinase activity"/>
    <property type="evidence" value="ECO:0007669"/>
    <property type="project" value="UniProtKB-EC"/>
</dbReference>
<accession>A0A2V2MU62</accession>
<dbReference type="PROSITE" id="PS50109">
    <property type="entry name" value="HIS_KIN"/>
    <property type="match status" value="1"/>
</dbReference>
<dbReference type="EC" id="2.7.13.3" evidence="2"/>
<evidence type="ECO:0000256" key="5">
    <source>
        <dbReference type="ARBA" id="ARBA00022741"/>
    </source>
</evidence>
<dbReference type="InterPro" id="IPR011006">
    <property type="entry name" value="CheY-like_superfamily"/>
</dbReference>
<dbReference type="EMBL" id="QGMY01000008">
    <property type="protein sequence ID" value="PWR71492.1"/>
    <property type="molecule type" value="Genomic_DNA"/>
</dbReference>
<gene>
    <name evidence="12" type="ORF">DK846_11565</name>
</gene>
<evidence type="ECO:0000259" key="10">
    <source>
        <dbReference type="PROSITE" id="PS50110"/>
    </source>
</evidence>
<protein>
    <recommendedName>
        <fullName evidence="2">histidine kinase</fullName>
        <ecNumber evidence="2">2.7.13.3</ecNumber>
    </recommendedName>
</protein>
<evidence type="ECO:0000256" key="8">
    <source>
        <dbReference type="PROSITE-ProRule" id="PRU00169"/>
    </source>
</evidence>
<dbReference type="Gene3D" id="3.40.50.2300">
    <property type="match status" value="1"/>
</dbReference>
<feature type="domain" description="PAS" evidence="11">
    <location>
        <begin position="293"/>
        <end position="368"/>
    </location>
</feature>
<dbReference type="GeneID" id="97550361"/>
<evidence type="ECO:0000256" key="1">
    <source>
        <dbReference type="ARBA" id="ARBA00000085"/>
    </source>
</evidence>
<keyword evidence="4" id="KW-0808">Transferase</keyword>
<dbReference type="SUPFAM" id="SSF55781">
    <property type="entry name" value="GAF domain-like"/>
    <property type="match status" value="1"/>
</dbReference>
<dbReference type="Gene3D" id="3.30.450.20">
    <property type="entry name" value="PAS domain"/>
    <property type="match status" value="2"/>
</dbReference>
<dbReference type="InterPro" id="IPR035965">
    <property type="entry name" value="PAS-like_dom_sf"/>
</dbReference>
<keyword evidence="6" id="KW-0418">Kinase</keyword>
<dbReference type="GO" id="GO:0000160">
    <property type="term" value="P:phosphorelay signal transduction system"/>
    <property type="evidence" value="ECO:0007669"/>
    <property type="project" value="InterPro"/>
</dbReference>
<dbReference type="SMART" id="SM00091">
    <property type="entry name" value="PAS"/>
    <property type="match status" value="2"/>
</dbReference>
<dbReference type="AlphaFoldDB" id="A0A2V2MU62"/>
<dbReference type="PANTHER" id="PTHR41523">
    <property type="entry name" value="TWO-COMPONENT SYSTEM SENSOR PROTEIN"/>
    <property type="match status" value="1"/>
</dbReference>
<dbReference type="Pfam" id="PF08448">
    <property type="entry name" value="PAS_4"/>
    <property type="match status" value="1"/>
</dbReference>
<name>A0A2V2MU62_9EURY</name>
<comment type="caution">
    <text evidence="12">The sequence shown here is derived from an EMBL/GenBank/DDBJ whole genome shotgun (WGS) entry which is preliminary data.</text>
</comment>
<evidence type="ECO:0000313" key="13">
    <source>
        <dbReference type="Proteomes" id="UP000245657"/>
    </source>
</evidence>
<dbReference type="Gene3D" id="3.30.450.40">
    <property type="match status" value="1"/>
</dbReference>
<evidence type="ECO:0000256" key="7">
    <source>
        <dbReference type="ARBA" id="ARBA00022840"/>
    </source>
</evidence>
<dbReference type="InterPro" id="IPR029016">
    <property type="entry name" value="GAF-like_dom_sf"/>
</dbReference>
<dbReference type="SUPFAM" id="SSF55874">
    <property type="entry name" value="ATPase domain of HSP90 chaperone/DNA topoisomerase II/histidine kinase"/>
    <property type="match status" value="1"/>
</dbReference>
<dbReference type="InterPro" id="IPR005467">
    <property type="entry name" value="His_kinase_dom"/>
</dbReference>
<dbReference type="OrthoDB" id="135748at2157"/>
<evidence type="ECO:0000313" key="12">
    <source>
        <dbReference type="EMBL" id="PWR71492.1"/>
    </source>
</evidence>
<feature type="domain" description="Response regulatory" evidence="10">
    <location>
        <begin position="3"/>
        <end position="118"/>
    </location>
</feature>
<dbReference type="InterPro" id="IPR001789">
    <property type="entry name" value="Sig_transdc_resp-reg_receiver"/>
</dbReference>
<keyword evidence="7" id="KW-0067">ATP-binding</keyword>
<evidence type="ECO:0000256" key="4">
    <source>
        <dbReference type="ARBA" id="ARBA00022679"/>
    </source>
</evidence>
<dbReference type="SUPFAM" id="SSF52172">
    <property type="entry name" value="CheY-like"/>
    <property type="match status" value="1"/>
</dbReference>
<feature type="modified residue" description="4-aspartylphosphate" evidence="8">
    <location>
        <position position="53"/>
    </location>
</feature>
<keyword evidence="13" id="KW-1185">Reference proteome</keyword>
<sequence>MTKVLLVDDESVLLDLGRQILEKKFGFSVDVIDSGEEALKQLKLRRYDAIISDYAMPGMDGLELLRRIREKDPQIPFVLFTVRERESVAVEALNRGANFYVQKENSPHVSFTELAHKVNTSVELVRAEKNLRAQRDLAIASANSKKIEDILKHCLQAAIATSYLDAAAIYLVDEQDHLSLAMTEGFSSEYSDHVIQAHLIPLFLSLLRGTDSVFRNSQTIHEYSHILETTEKIHSDAVISLTHHSKPIGLIHIASFEDDRELSPPLQRFLQGIVVQIAGHISDRLAEDALVESERMVNTLIENLPGMVYKCSFDNDRTMEYVSEGSLFLTGYHSTDLVQNQNPTYTSLIHPDDRPRIMEVIRRAVERHAQFKLTYRIFTNTMKFKWVWEQGVGVLNENGDVIGLEGFIIDITRQKVLDDQVKVSQNRLNMLFSNMNAGCAIFLDHDGDSRFILIEMNRAAENLEDKKKEKLLGKTFQDYFGPVIPEELSTALNNLITTGTPQSLSRILIETPSGNKWREIYLSNTHVGNAREIFLIYSDVTSRIRDEEQIITSLHEKELLLKEIHHRVKNNLQIISGILKLQGMRTTDPVTSEILQDCRNQVFAMASIHELLYSSRDIGRINVNEYVGNLINHLKQEYVGANVSVRYITDIDPDIVLDIERCIPCGLILNELITNAVKYAFEPGGNGEIKVSFTHQNHFYHMIVSDNGRGITEEKSSTGTSLGTELISRLTHQLRGEITRIKGPGTTIEIVFSENPGERVHL</sequence>
<dbReference type="InterPro" id="IPR000014">
    <property type="entry name" value="PAS"/>
</dbReference>
<dbReference type="CDD" id="cd00156">
    <property type="entry name" value="REC"/>
    <property type="match status" value="1"/>
</dbReference>
<dbReference type="GO" id="GO:0005524">
    <property type="term" value="F:ATP binding"/>
    <property type="evidence" value="ECO:0007669"/>
    <property type="project" value="UniProtKB-KW"/>
</dbReference>
<evidence type="ECO:0000259" key="11">
    <source>
        <dbReference type="PROSITE" id="PS50112"/>
    </source>
</evidence>
<dbReference type="Gene3D" id="3.30.565.10">
    <property type="entry name" value="Histidine kinase-like ATPase, C-terminal domain"/>
    <property type="match status" value="1"/>
</dbReference>
<dbReference type="InterPro" id="IPR036890">
    <property type="entry name" value="HATPase_C_sf"/>
</dbReference>
<dbReference type="CDD" id="cd00130">
    <property type="entry name" value="PAS"/>
    <property type="match status" value="1"/>
</dbReference>
<reference evidence="12 13" key="1">
    <citation type="submission" date="2018-05" db="EMBL/GenBank/DDBJ databases">
        <title>Draft genome of Methanospirillum lacunae Ki8-1.</title>
        <authorList>
            <person name="Dueholm M.S."/>
            <person name="Nielsen P.H."/>
            <person name="Bakmann L.F."/>
            <person name="Otzen D.E."/>
        </authorList>
    </citation>
    <scope>NUCLEOTIDE SEQUENCE [LARGE SCALE GENOMIC DNA]</scope>
    <source>
        <strain evidence="12 13">Ki8-1</strain>
    </source>
</reference>
<dbReference type="Pfam" id="PF02518">
    <property type="entry name" value="HATPase_c"/>
    <property type="match status" value="1"/>
</dbReference>
<organism evidence="12 13">
    <name type="scientific">Methanospirillum lacunae</name>
    <dbReference type="NCBI Taxonomy" id="668570"/>
    <lineage>
        <taxon>Archaea</taxon>
        <taxon>Methanobacteriati</taxon>
        <taxon>Methanobacteriota</taxon>
        <taxon>Stenosarchaea group</taxon>
        <taxon>Methanomicrobia</taxon>
        <taxon>Methanomicrobiales</taxon>
        <taxon>Methanospirillaceae</taxon>
        <taxon>Methanospirillum</taxon>
    </lineage>
</organism>
<evidence type="ECO:0000256" key="2">
    <source>
        <dbReference type="ARBA" id="ARBA00012438"/>
    </source>
</evidence>
<feature type="domain" description="Histidine kinase" evidence="9">
    <location>
        <begin position="563"/>
        <end position="756"/>
    </location>
</feature>
<evidence type="ECO:0000256" key="3">
    <source>
        <dbReference type="ARBA" id="ARBA00022553"/>
    </source>
</evidence>
<dbReference type="InterPro" id="IPR003594">
    <property type="entry name" value="HATPase_dom"/>
</dbReference>